<evidence type="ECO:0000256" key="18">
    <source>
        <dbReference type="SAM" id="MobiDB-lite"/>
    </source>
</evidence>
<dbReference type="SUPFAM" id="SSF53098">
    <property type="entry name" value="Ribonuclease H-like"/>
    <property type="match status" value="1"/>
</dbReference>
<dbReference type="EMBL" id="JBBWWQ010000004">
    <property type="protein sequence ID" value="KAK8949333.1"/>
    <property type="molecule type" value="Genomic_DNA"/>
</dbReference>
<dbReference type="CDD" id="cd00303">
    <property type="entry name" value="retropepsin_like"/>
    <property type="match status" value="1"/>
</dbReference>
<dbReference type="InterPro" id="IPR016197">
    <property type="entry name" value="Chromo-like_dom_sf"/>
</dbReference>
<keyword evidence="1" id="KW-0645">Protease</keyword>
<dbReference type="InterPro" id="IPR043128">
    <property type="entry name" value="Rev_trsase/Diguanyl_cyclase"/>
</dbReference>
<evidence type="ECO:0000259" key="20">
    <source>
        <dbReference type="PROSITE" id="PS50994"/>
    </source>
</evidence>
<dbReference type="GO" id="GO:0003723">
    <property type="term" value="F:RNA binding"/>
    <property type="evidence" value="ECO:0007669"/>
    <property type="project" value="UniProtKB-KW"/>
</dbReference>
<dbReference type="InterPro" id="IPR021109">
    <property type="entry name" value="Peptidase_aspartic_dom_sf"/>
</dbReference>
<dbReference type="PROSITE" id="PS50878">
    <property type="entry name" value="RT_POL"/>
    <property type="match status" value="1"/>
</dbReference>
<dbReference type="InterPro" id="IPR036397">
    <property type="entry name" value="RNaseH_sf"/>
</dbReference>
<dbReference type="FunFam" id="3.10.10.10:FF:000007">
    <property type="entry name" value="Retrovirus-related Pol polyprotein from transposon 17.6-like Protein"/>
    <property type="match status" value="1"/>
</dbReference>
<comment type="caution">
    <text evidence="21">The sequence shown here is derived from an EMBL/GenBank/DDBJ whole genome shotgun (WGS) entry which is preliminary data.</text>
</comment>
<dbReference type="GO" id="GO:0003964">
    <property type="term" value="F:RNA-directed DNA polymerase activity"/>
    <property type="evidence" value="ECO:0007669"/>
    <property type="project" value="UniProtKB-KW"/>
</dbReference>
<dbReference type="InterPro" id="IPR041588">
    <property type="entry name" value="Integrase_H2C2"/>
</dbReference>
<keyword evidence="10" id="KW-0694">RNA-binding</keyword>
<feature type="coiled-coil region" evidence="17">
    <location>
        <begin position="1199"/>
        <end position="1226"/>
    </location>
</feature>
<keyword evidence="7" id="KW-0255">Endonuclease</keyword>
<dbReference type="GO" id="GO:0004190">
    <property type="term" value="F:aspartic-type endopeptidase activity"/>
    <property type="evidence" value="ECO:0007669"/>
    <property type="project" value="UniProtKB-KW"/>
</dbReference>
<dbReference type="Pfam" id="PF19259">
    <property type="entry name" value="Ty3_capsid"/>
    <property type="match status" value="1"/>
</dbReference>
<organism evidence="21 22">
    <name type="scientific">Platanthera zijinensis</name>
    <dbReference type="NCBI Taxonomy" id="2320716"/>
    <lineage>
        <taxon>Eukaryota</taxon>
        <taxon>Viridiplantae</taxon>
        <taxon>Streptophyta</taxon>
        <taxon>Embryophyta</taxon>
        <taxon>Tracheophyta</taxon>
        <taxon>Spermatophyta</taxon>
        <taxon>Magnoliopsida</taxon>
        <taxon>Liliopsida</taxon>
        <taxon>Asparagales</taxon>
        <taxon>Orchidaceae</taxon>
        <taxon>Orchidoideae</taxon>
        <taxon>Orchideae</taxon>
        <taxon>Orchidinae</taxon>
        <taxon>Platanthera</taxon>
    </lineage>
</organism>
<feature type="region of interest" description="Disordered" evidence="18">
    <location>
        <begin position="1296"/>
        <end position="1316"/>
    </location>
</feature>
<evidence type="ECO:0000256" key="6">
    <source>
        <dbReference type="ARBA" id="ARBA00022750"/>
    </source>
</evidence>
<keyword evidence="8" id="KW-0378">Hydrolase</keyword>
<dbReference type="InterPro" id="IPR012337">
    <property type="entry name" value="RNaseH-like_sf"/>
</dbReference>
<feature type="domain" description="Integrase catalytic" evidence="20">
    <location>
        <begin position="1016"/>
        <end position="1178"/>
    </location>
</feature>
<evidence type="ECO:0000256" key="10">
    <source>
        <dbReference type="ARBA" id="ARBA00022884"/>
    </source>
</evidence>
<evidence type="ECO:0000256" key="17">
    <source>
        <dbReference type="SAM" id="Coils"/>
    </source>
</evidence>
<evidence type="ECO:0000256" key="1">
    <source>
        <dbReference type="ARBA" id="ARBA00022670"/>
    </source>
</evidence>
<keyword evidence="15" id="KW-0233">DNA recombination</keyword>
<dbReference type="PROSITE" id="PS00141">
    <property type="entry name" value="ASP_PROTEASE"/>
    <property type="match status" value="1"/>
</dbReference>
<dbReference type="CDD" id="cd01647">
    <property type="entry name" value="RT_LTR"/>
    <property type="match status" value="1"/>
</dbReference>
<dbReference type="GO" id="GO:0046872">
    <property type="term" value="F:metal ion binding"/>
    <property type="evidence" value="ECO:0007669"/>
    <property type="project" value="UniProtKB-KW"/>
</dbReference>
<evidence type="ECO:0008006" key="23">
    <source>
        <dbReference type="Google" id="ProtNLM"/>
    </source>
</evidence>
<dbReference type="GO" id="GO:0003677">
    <property type="term" value="F:DNA binding"/>
    <property type="evidence" value="ECO:0007669"/>
    <property type="project" value="UniProtKB-KW"/>
</dbReference>
<dbReference type="Gene3D" id="2.40.70.10">
    <property type="entry name" value="Acid Proteases"/>
    <property type="match status" value="1"/>
</dbReference>
<evidence type="ECO:0000256" key="15">
    <source>
        <dbReference type="ARBA" id="ARBA00023172"/>
    </source>
</evidence>
<proteinExistence type="predicted"/>
<evidence type="ECO:0000256" key="2">
    <source>
        <dbReference type="ARBA" id="ARBA00022679"/>
    </source>
</evidence>
<evidence type="ECO:0000256" key="7">
    <source>
        <dbReference type="ARBA" id="ARBA00022759"/>
    </source>
</evidence>
<dbReference type="FunFam" id="3.30.70.270:FF:000020">
    <property type="entry name" value="Transposon Tf2-6 polyprotein-like Protein"/>
    <property type="match status" value="1"/>
</dbReference>
<dbReference type="SUPFAM" id="SSF50630">
    <property type="entry name" value="Acid proteases"/>
    <property type="match status" value="1"/>
</dbReference>
<dbReference type="GO" id="GO:0004519">
    <property type="term" value="F:endonuclease activity"/>
    <property type="evidence" value="ECO:0007669"/>
    <property type="project" value="UniProtKB-KW"/>
</dbReference>
<name>A0AAP0BU10_9ASPA</name>
<evidence type="ECO:0000313" key="21">
    <source>
        <dbReference type="EMBL" id="KAK8949333.1"/>
    </source>
</evidence>
<keyword evidence="11" id="KW-0229">DNA integration</keyword>
<dbReference type="Gene3D" id="3.10.20.370">
    <property type="match status" value="1"/>
</dbReference>
<evidence type="ECO:0000256" key="3">
    <source>
        <dbReference type="ARBA" id="ARBA00022695"/>
    </source>
</evidence>
<evidence type="ECO:0000313" key="22">
    <source>
        <dbReference type="Proteomes" id="UP001418222"/>
    </source>
</evidence>
<evidence type="ECO:0000256" key="5">
    <source>
        <dbReference type="ARBA" id="ARBA00022723"/>
    </source>
</evidence>
<dbReference type="Gene3D" id="3.30.70.270">
    <property type="match status" value="2"/>
</dbReference>
<evidence type="ECO:0000256" key="11">
    <source>
        <dbReference type="ARBA" id="ARBA00022908"/>
    </source>
</evidence>
<keyword evidence="13" id="KW-0239">DNA-directed DNA polymerase</keyword>
<feature type="region of interest" description="Disordered" evidence="18">
    <location>
        <begin position="1"/>
        <end position="34"/>
    </location>
</feature>
<dbReference type="Gene3D" id="1.10.340.70">
    <property type="match status" value="1"/>
</dbReference>
<evidence type="ECO:0000256" key="8">
    <source>
        <dbReference type="ARBA" id="ARBA00022801"/>
    </source>
</evidence>
<dbReference type="Proteomes" id="UP001418222">
    <property type="component" value="Unassembled WGS sequence"/>
</dbReference>
<keyword evidence="6" id="KW-0064">Aspartyl protease</keyword>
<keyword evidence="16" id="KW-0511">Multifunctional enzyme</keyword>
<dbReference type="PANTHER" id="PTHR37984">
    <property type="entry name" value="PROTEIN CBG26694"/>
    <property type="match status" value="1"/>
</dbReference>
<dbReference type="SUPFAM" id="SSF56672">
    <property type="entry name" value="DNA/RNA polymerases"/>
    <property type="match status" value="1"/>
</dbReference>
<dbReference type="GO" id="GO:0003887">
    <property type="term" value="F:DNA-directed DNA polymerase activity"/>
    <property type="evidence" value="ECO:0007669"/>
    <property type="project" value="UniProtKB-KW"/>
</dbReference>
<dbReference type="InterPro" id="IPR056924">
    <property type="entry name" value="SH3_Tf2-1"/>
</dbReference>
<dbReference type="PANTHER" id="PTHR37984:SF5">
    <property type="entry name" value="PROTEIN NYNRIN-LIKE"/>
    <property type="match status" value="1"/>
</dbReference>
<evidence type="ECO:0000256" key="9">
    <source>
        <dbReference type="ARBA" id="ARBA00022842"/>
    </source>
</evidence>
<dbReference type="Pfam" id="PF17919">
    <property type="entry name" value="RT_RNaseH_2"/>
    <property type="match status" value="1"/>
</dbReference>
<keyword evidence="22" id="KW-1185">Reference proteome</keyword>
<keyword evidence="12" id="KW-0695">RNA-directed DNA polymerase</keyword>
<dbReference type="GO" id="GO:0015074">
    <property type="term" value="P:DNA integration"/>
    <property type="evidence" value="ECO:0007669"/>
    <property type="project" value="UniProtKB-KW"/>
</dbReference>
<dbReference type="InterPro" id="IPR001969">
    <property type="entry name" value="Aspartic_peptidase_AS"/>
</dbReference>
<dbReference type="InterPro" id="IPR001584">
    <property type="entry name" value="Integrase_cat-core"/>
</dbReference>
<feature type="region of interest" description="Disordered" evidence="18">
    <location>
        <begin position="198"/>
        <end position="234"/>
    </location>
</feature>
<dbReference type="SUPFAM" id="SSF54160">
    <property type="entry name" value="Chromo domain-like"/>
    <property type="match status" value="1"/>
</dbReference>
<feature type="domain" description="Reverse transcriptase" evidence="19">
    <location>
        <begin position="495"/>
        <end position="674"/>
    </location>
</feature>
<keyword evidence="5" id="KW-0479">Metal-binding</keyword>
<keyword evidence="4" id="KW-0540">Nuclease</keyword>
<evidence type="ECO:0000259" key="19">
    <source>
        <dbReference type="PROSITE" id="PS50878"/>
    </source>
</evidence>
<evidence type="ECO:0000256" key="13">
    <source>
        <dbReference type="ARBA" id="ARBA00022932"/>
    </source>
</evidence>
<dbReference type="FunFam" id="1.10.340.70:FF:000001">
    <property type="entry name" value="Retrovirus-related Pol polyprotein from transposon gypsy-like Protein"/>
    <property type="match status" value="1"/>
</dbReference>
<dbReference type="InterPro" id="IPR043502">
    <property type="entry name" value="DNA/RNA_pol_sf"/>
</dbReference>
<dbReference type="Gene3D" id="3.30.420.10">
    <property type="entry name" value="Ribonuclease H-like superfamily/Ribonuclease H"/>
    <property type="match status" value="1"/>
</dbReference>
<keyword evidence="2" id="KW-0808">Transferase</keyword>
<dbReference type="Pfam" id="PF24626">
    <property type="entry name" value="SH3_Tf2-1"/>
    <property type="match status" value="1"/>
</dbReference>
<dbReference type="CDD" id="cd09274">
    <property type="entry name" value="RNase_HI_RT_Ty3"/>
    <property type="match status" value="1"/>
</dbReference>
<dbReference type="Pfam" id="PF00078">
    <property type="entry name" value="RVT_1"/>
    <property type="match status" value="1"/>
</dbReference>
<keyword evidence="9" id="KW-0460">Magnesium</keyword>
<keyword evidence="3" id="KW-0548">Nucleotidyltransferase</keyword>
<accession>A0AAP0BU10</accession>
<evidence type="ECO:0000256" key="12">
    <source>
        <dbReference type="ARBA" id="ARBA00022918"/>
    </source>
</evidence>
<dbReference type="Pfam" id="PF13650">
    <property type="entry name" value="Asp_protease_2"/>
    <property type="match status" value="1"/>
</dbReference>
<dbReference type="FunFam" id="3.30.420.10:FF:000219">
    <property type="entry name" value="Putative retroelement"/>
    <property type="match status" value="1"/>
</dbReference>
<reference evidence="21 22" key="1">
    <citation type="journal article" date="2022" name="Nat. Plants">
        <title>Genomes of leafy and leafless Platanthera orchids illuminate the evolution of mycoheterotrophy.</title>
        <authorList>
            <person name="Li M.H."/>
            <person name="Liu K.W."/>
            <person name="Li Z."/>
            <person name="Lu H.C."/>
            <person name="Ye Q.L."/>
            <person name="Zhang D."/>
            <person name="Wang J.Y."/>
            <person name="Li Y.F."/>
            <person name="Zhong Z.M."/>
            <person name="Liu X."/>
            <person name="Yu X."/>
            <person name="Liu D.K."/>
            <person name="Tu X.D."/>
            <person name="Liu B."/>
            <person name="Hao Y."/>
            <person name="Liao X.Y."/>
            <person name="Jiang Y.T."/>
            <person name="Sun W.H."/>
            <person name="Chen J."/>
            <person name="Chen Y.Q."/>
            <person name="Ai Y."/>
            <person name="Zhai J.W."/>
            <person name="Wu S.S."/>
            <person name="Zhou Z."/>
            <person name="Hsiao Y.Y."/>
            <person name="Wu W.L."/>
            <person name="Chen Y.Y."/>
            <person name="Lin Y.F."/>
            <person name="Hsu J.L."/>
            <person name="Li C.Y."/>
            <person name="Wang Z.W."/>
            <person name="Zhao X."/>
            <person name="Zhong W.Y."/>
            <person name="Ma X.K."/>
            <person name="Ma L."/>
            <person name="Huang J."/>
            <person name="Chen G.Z."/>
            <person name="Huang M.Z."/>
            <person name="Huang L."/>
            <person name="Peng D.H."/>
            <person name="Luo Y.B."/>
            <person name="Zou S.Q."/>
            <person name="Chen S.P."/>
            <person name="Lan S."/>
            <person name="Tsai W.C."/>
            <person name="Van de Peer Y."/>
            <person name="Liu Z.J."/>
        </authorList>
    </citation>
    <scope>NUCLEOTIDE SEQUENCE [LARGE SCALE GENOMIC DNA]</scope>
    <source>
        <strain evidence="21">Lor287</strain>
    </source>
</reference>
<dbReference type="Gene3D" id="3.10.10.10">
    <property type="entry name" value="HIV Type 1 Reverse Transcriptase, subunit A, domain 1"/>
    <property type="match status" value="1"/>
</dbReference>
<keyword evidence="14" id="KW-0238">DNA-binding</keyword>
<dbReference type="Pfam" id="PF17921">
    <property type="entry name" value="Integrase_H2C2"/>
    <property type="match status" value="1"/>
</dbReference>
<evidence type="ECO:0000256" key="4">
    <source>
        <dbReference type="ARBA" id="ARBA00022722"/>
    </source>
</evidence>
<dbReference type="InterPro" id="IPR050951">
    <property type="entry name" value="Retrovirus_Pol_polyprotein"/>
</dbReference>
<dbReference type="GO" id="GO:0006310">
    <property type="term" value="P:DNA recombination"/>
    <property type="evidence" value="ECO:0007669"/>
    <property type="project" value="UniProtKB-KW"/>
</dbReference>
<sequence>MLAKLLHGRPEPLADSGGHSSATEGRSPHHSDNHLSSRLARLEFPRFYGEDLQEWIYKAEQFFELDETPDDLKLKIASAHVEGKVLYWHQAFMKSRLTRRWPAWEEYVQALAQRFGSVLFDDPMAELKNLRQTGTVQSFLDEFDMLLHRVNVTEAYAISFCIAGLKEEIGCAIRMFQPRTLQDVFALARMEEKRSASFQRRIASERRLSSTKPLSTRLPLPAPPTSNPGNNRRLTPAEMADKRAKGLCFWCDAKYTSDHRCPVRAKSYALELVMDEEDNVVDYPEEGTGADVQEEGNIEPVPHLSVHALMGLTQFHTMKVTASYQGHAIHVLIDSGSTHNFLDESAAHRLHCQLTPIPPFHVAIADGRRIASAHKVVGFTWRMQGVFFTTDMLVLPPGGCEAVLGVQWLSTLGVIQWDFGNLCMDFVSQGRKISLRGTKIGGFQHCFPKPTELPPHRDHVHRIPLTEGHQDINLRPYRYPPLQKDEIEKLVREMLQAGVIRSSNSPYASPVVLVRKGNGRWRLCIDYRQLNSQTVKDKFPIPIIEELIDELHGGVFFSKLDMRAGYHQVRMAEEDVYKTAFRTHNDHYEFLVMPFGLTNAPSTFQSLMNKIFHDQLRRFVLIFFDDILVFSRSWQEHMEHLTFTLETLRRHSLFIKRSKCSFGRRAVHYLGHIISGEGVATDPEKVRAMLEWPTPQTVKQVRGFLGLTGYYRRFIQGYGGIAQPLTELLKAGRLVWTAEAELAFQHLKTAVSQPPVLCLPDFTKPFVLESDASNNGIGAVLLQQGRPVAYFSKALGKRNSLLSVYEKELLAVVLAVQHWRHYLLTGPFIIRTDQQSLRFLAGQRLATPAQQKYMAKLLGYDYSIQYKQGKENLCADALSRKEGSEELELCTIVTITSDFLRELQESWQQDPKLRQIIMQKTADSSSYPKYQWERGLLKRKGRLVVGEDAAIKARLLHEYHNSPWGGHSGITATYHRLRKRYFWKKMKVEVHDYIQRCSVCLQCKADNQKAMGLLQPLSIPDRIWHDISLDFVEGLPKSHGKTTILVVVDRLSKQAHFIAISHPYTAEGIAQVFLDSIVRLHGLPSSIVSDRDTTFVSQFWQELFRVLQVKLNLSTAYHPQSDGQTEVVNRCLENYLRCMCFEQPKNWAQWLPLAEWWYNTTYHSATKMTPYEVVYGQAPPLHMAYSPGTAEVEEVDRSLAAREQVIQLLKENLAAAQNRMRVMADKKRRERELEVGSWAYVRLQPYKQMSIRPRGCHKLAPKFFGPFQIVARVGAVAYRLNLPEEAKIHHTFHVSQLREHKGEPPDQITPLPTTVNKEGNSLVEPVAVLNRRIIPRDGRVVTQLLIQWAHGTPTEATWEDLWKIQNQFPHFHP</sequence>
<dbReference type="InterPro" id="IPR041577">
    <property type="entry name" value="RT_RNaseH_2"/>
</dbReference>
<dbReference type="InterPro" id="IPR045358">
    <property type="entry name" value="Ty3_capsid"/>
</dbReference>
<evidence type="ECO:0000256" key="16">
    <source>
        <dbReference type="ARBA" id="ARBA00023268"/>
    </source>
</evidence>
<dbReference type="GO" id="GO:0006508">
    <property type="term" value="P:proteolysis"/>
    <property type="evidence" value="ECO:0007669"/>
    <property type="project" value="UniProtKB-KW"/>
</dbReference>
<protein>
    <recommendedName>
        <fullName evidence="23">Reverse transcriptase</fullName>
    </recommendedName>
</protein>
<dbReference type="PROSITE" id="PS50994">
    <property type="entry name" value="INTEGRASE"/>
    <property type="match status" value="1"/>
</dbReference>
<dbReference type="InterPro" id="IPR000477">
    <property type="entry name" value="RT_dom"/>
</dbReference>
<gene>
    <name evidence="21" type="ORF">KSP39_PZI005200</name>
</gene>
<keyword evidence="17" id="KW-0175">Coiled coil</keyword>
<evidence type="ECO:0000256" key="14">
    <source>
        <dbReference type="ARBA" id="ARBA00023125"/>
    </source>
</evidence>